<evidence type="ECO:0000256" key="1">
    <source>
        <dbReference type="SAM" id="MobiDB-lite"/>
    </source>
</evidence>
<evidence type="ECO:0000313" key="2">
    <source>
        <dbReference type="EMBL" id="JAI02332.1"/>
    </source>
</evidence>
<feature type="region of interest" description="Disordered" evidence="1">
    <location>
        <begin position="1"/>
        <end position="39"/>
    </location>
</feature>
<dbReference type="EMBL" id="GBXM01006246">
    <property type="protein sequence ID" value="JAI02332.1"/>
    <property type="molecule type" value="Transcribed_RNA"/>
</dbReference>
<protein>
    <submittedName>
        <fullName evidence="2">Uncharacterized protein</fullName>
    </submittedName>
</protein>
<sequence>MQEDDRCGNRLSEYPNLLHHSESGVPPEGHRTPAPVPTPLLRVPDSRGLGFCDRLPLLHEVQSTSQGYVQPQKSASHFRTVVCVATQPLQSGINFCVISLPPVSTNLEPHTYFQE</sequence>
<reference evidence="2" key="1">
    <citation type="submission" date="2014-11" db="EMBL/GenBank/DDBJ databases">
        <authorList>
            <person name="Amaro Gonzalez C."/>
        </authorList>
    </citation>
    <scope>NUCLEOTIDE SEQUENCE</scope>
</reference>
<dbReference type="AlphaFoldDB" id="A0A0E9XIT5"/>
<reference evidence="2" key="2">
    <citation type="journal article" date="2015" name="Fish Shellfish Immunol.">
        <title>Early steps in the European eel (Anguilla anguilla)-Vibrio vulnificus interaction in the gills: Role of the RtxA13 toxin.</title>
        <authorList>
            <person name="Callol A."/>
            <person name="Pajuelo D."/>
            <person name="Ebbesson L."/>
            <person name="Teles M."/>
            <person name="MacKenzie S."/>
            <person name="Amaro C."/>
        </authorList>
    </citation>
    <scope>NUCLEOTIDE SEQUENCE</scope>
</reference>
<organism evidence="2">
    <name type="scientific">Anguilla anguilla</name>
    <name type="common">European freshwater eel</name>
    <name type="synonym">Muraena anguilla</name>
    <dbReference type="NCBI Taxonomy" id="7936"/>
    <lineage>
        <taxon>Eukaryota</taxon>
        <taxon>Metazoa</taxon>
        <taxon>Chordata</taxon>
        <taxon>Craniata</taxon>
        <taxon>Vertebrata</taxon>
        <taxon>Euteleostomi</taxon>
        <taxon>Actinopterygii</taxon>
        <taxon>Neopterygii</taxon>
        <taxon>Teleostei</taxon>
        <taxon>Anguilliformes</taxon>
        <taxon>Anguillidae</taxon>
        <taxon>Anguilla</taxon>
    </lineage>
</organism>
<name>A0A0E9XIT5_ANGAN</name>
<proteinExistence type="predicted"/>
<accession>A0A0E9XIT5</accession>